<protein>
    <recommendedName>
        <fullName evidence="3">ABC transporter domain-containing protein</fullName>
    </recommendedName>
</protein>
<dbReference type="Proteomes" id="UP000433483">
    <property type="component" value="Unassembled WGS sequence"/>
</dbReference>
<dbReference type="PANTHER" id="PTHR19241">
    <property type="entry name" value="ATP-BINDING CASSETTE TRANSPORTER"/>
    <property type="match status" value="1"/>
</dbReference>
<feature type="domain" description="ABC transporter" evidence="3">
    <location>
        <begin position="133"/>
        <end position="279"/>
    </location>
</feature>
<dbReference type="AlphaFoldDB" id="A0A6A3X604"/>
<evidence type="ECO:0000256" key="2">
    <source>
        <dbReference type="SAM" id="Phobius"/>
    </source>
</evidence>
<organism evidence="4 5">
    <name type="scientific">Phytophthora fragariae</name>
    <dbReference type="NCBI Taxonomy" id="53985"/>
    <lineage>
        <taxon>Eukaryota</taxon>
        <taxon>Sar</taxon>
        <taxon>Stramenopiles</taxon>
        <taxon>Oomycota</taxon>
        <taxon>Peronosporomycetes</taxon>
        <taxon>Peronosporales</taxon>
        <taxon>Peronosporaceae</taxon>
        <taxon>Phytophthora</taxon>
    </lineage>
</organism>
<keyword evidence="2" id="KW-1133">Transmembrane helix</keyword>
<dbReference type="InterPro" id="IPR027417">
    <property type="entry name" value="P-loop_NTPase"/>
</dbReference>
<dbReference type="Gene3D" id="3.40.50.300">
    <property type="entry name" value="P-loop containing nucleotide triphosphate hydrolases"/>
    <property type="match status" value="1"/>
</dbReference>
<reference evidence="4 5" key="1">
    <citation type="submission" date="2018-08" db="EMBL/GenBank/DDBJ databases">
        <title>Genomic investigation of the strawberry pathogen Phytophthora fragariae indicates pathogenicity is determined by transcriptional variation in three key races.</title>
        <authorList>
            <person name="Adams T.M."/>
            <person name="Armitage A.D."/>
            <person name="Sobczyk M.K."/>
            <person name="Bates H.J."/>
            <person name="Dunwell J.M."/>
            <person name="Nellist C.F."/>
            <person name="Harrison R.J."/>
        </authorList>
    </citation>
    <scope>NUCLEOTIDE SEQUENCE [LARGE SCALE GENOMIC DNA]</scope>
    <source>
        <strain evidence="4 5">NOV-27</strain>
    </source>
</reference>
<gene>
    <name evidence="4" type="ORF">PF005_g16714</name>
</gene>
<name>A0A6A3X604_9STRA</name>
<evidence type="ECO:0000313" key="5">
    <source>
        <dbReference type="Proteomes" id="UP000433483"/>
    </source>
</evidence>
<evidence type="ECO:0000313" key="4">
    <source>
        <dbReference type="EMBL" id="KAE9196920.1"/>
    </source>
</evidence>
<dbReference type="OrthoDB" id="126396at2759"/>
<dbReference type="InterPro" id="IPR003439">
    <property type="entry name" value="ABC_transporter-like_ATP-bd"/>
</dbReference>
<evidence type="ECO:0000256" key="1">
    <source>
        <dbReference type="ARBA" id="ARBA00022448"/>
    </source>
</evidence>
<sequence length="283" mass="31226">MTMGEYLLSKYDVPSDKAWVWAGVVYLIFANVFFAAVASWILEYKRYDIPSASVMVATAEQVDSDTHQAKEQDELSYAEMTTPRARPEKSVDVVVLDLHEEQQRAFVAVTLAFKDLWYSVPRPGTKHESIDLLKGISGYALPGTMTALMGSSGAGKTTLMDVIAGRKTGGTIRGEILLNGYPATELAIRRCTGYCEQQDIHSEGATIREALTFSAFLRQDSSVSERAKLASVKECLDLLDLRPIADQIIRGRSQEQMKRLTIGVELAAQPSVLFLDEPTICCC</sequence>
<evidence type="ECO:0000259" key="3">
    <source>
        <dbReference type="Pfam" id="PF00005"/>
    </source>
</evidence>
<keyword evidence="1" id="KW-0813">Transport</keyword>
<dbReference type="EMBL" id="QXGB01001109">
    <property type="protein sequence ID" value="KAE9196920.1"/>
    <property type="molecule type" value="Genomic_DNA"/>
</dbReference>
<dbReference type="GO" id="GO:0005524">
    <property type="term" value="F:ATP binding"/>
    <property type="evidence" value="ECO:0007669"/>
    <property type="project" value="InterPro"/>
</dbReference>
<keyword evidence="2" id="KW-0472">Membrane</keyword>
<feature type="transmembrane region" description="Helical" evidence="2">
    <location>
        <begin position="20"/>
        <end position="42"/>
    </location>
</feature>
<dbReference type="Pfam" id="PF00005">
    <property type="entry name" value="ABC_tran"/>
    <property type="match status" value="1"/>
</dbReference>
<proteinExistence type="predicted"/>
<comment type="caution">
    <text evidence="4">The sequence shown here is derived from an EMBL/GenBank/DDBJ whole genome shotgun (WGS) entry which is preliminary data.</text>
</comment>
<accession>A0A6A3X604</accession>
<keyword evidence="5" id="KW-1185">Reference proteome</keyword>
<dbReference type="SUPFAM" id="SSF52540">
    <property type="entry name" value="P-loop containing nucleoside triphosphate hydrolases"/>
    <property type="match status" value="1"/>
</dbReference>
<dbReference type="GO" id="GO:0016887">
    <property type="term" value="F:ATP hydrolysis activity"/>
    <property type="evidence" value="ECO:0007669"/>
    <property type="project" value="InterPro"/>
</dbReference>
<keyword evidence="2" id="KW-0812">Transmembrane</keyword>